<name>A0A915JJP6_ROMCU</name>
<keyword evidence="1" id="KW-1185">Reference proteome</keyword>
<dbReference type="WBParaSite" id="nRc.2.0.1.t26399-RA">
    <property type="protein sequence ID" value="nRc.2.0.1.t26399-RA"/>
    <property type="gene ID" value="nRc.2.0.1.g26399"/>
</dbReference>
<evidence type="ECO:0000313" key="1">
    <source>
        <dbReference type="Proteomes" id="UP000887565"/>
    </source>
</evidence>
<dbReference type="AlphaFoldDB" id="A0A915JJP6"/>
<proteinExistence type="predicted"/>
<evidence type="ECO:0000313" key="2">
    <source>
        <dbReference type="WBParaSite" id="nRc.2.0.1.t26399-RA"/>
    </source>
</evidence>
<protein>
    <submittedName>
        <fullName evidence="2">Uncharacterized protein</fullName>
    </submittedName>
</protein>
<reference evidence="2" key="1">
    <citation type="submission" date="2022-11" db="UniProtKB">
        <authorList>
            <consortium name="WormBaseParasite"/>
        </authorList>
    </citation>
    <scope>IDENTIFICATION</scope>
</reference>
<sequence length="72" mass="8255">MRKISNFRFPVELNGSGRMCSPTSSAGDNVVCQTAFVVEGEELEFVENQLRIFEEIEIYFEQLIILRICGNH</sequence>
<organism evidence="1 2">
    <name type="scientific">Romanomermis culicivorax</name>
    <name type="common">Nematode worm</name>
    <dbReference type="NCBI Taxonomy" id="13658"/>
    <lineage>
        <taxon>Eukaryota</taxon>
        <taxon>Metazoa</taxon>
        <taxon>Ecdysozoa</taxon>
        <taxon>Nematoda</taxon>
        <taxon>Enoplea</taxon>
        <taxon>Dorylaimia</taxon>
        <taxon>Mermithida</taxon>
        <taxon>Mermithoidea</taxon>
        <taxon>Mermithidae</taxon>
        <taxon>Romanomermis</taxon>
    </lineage>
</organism>
<dbReference type="Proteomes" id="UP000887565">
    <property type="component" value="Unplaced"/>
</dbReference>
<accession>A0A915JJP6</accession>